<evidence type="ECO:0000313" key="7">
    <source>
        <dbReference type="Proteomes" id="UP001596501"/>
    </source>
</evidence>
<keyword evidence="4 6" id="KW-0067">ATP-binding</keyword>
<dbReference type="EMBL" id="JBHTCA010000011">
    <property type="protein sequence ID" value="MFC7410022.1"/>
    <property type="molecule type" value="Genomic_DNA"/>
</dbReference>
<dbReference type="PANTHER" id="PTHR45772:SF1">
    <property type="entry name" value="ABC TRANSPORTER ATP-BINDING PROTEIN"/>
    <property type="match status" value="1"/>
</dbReference>
<evidence type="ECO:0000256" key="4">
    <source>
        <dbReference type="ARBA" id="ARBA00022840"/>
    </source>
</evidence>
<evidence type="ECO:0000256" key="3">
    <source>
        <dbReference type="ARBA" id="ARBA00022741"/>
    </source>
</evidence>
<dbReference type="InterPro" id="IPR027417">
    <property type="entry name" value="P-loop_NTPase"/>
</dbReference>
<sequence>MSTPSTPHAPLLSVRDLSLSFGGVKAIAGLSLEVNVGEVLAVIGPNGAGKTSMLNTVTRVFDPTAGQIVFKGQDLTQVPRHRIAAHGIARTFQNIELFEAATVMDNLLLGRHRFDHGAWWQQVLRTPAVTRLEEEARAAAEEVIEFLELSPWRNAVIAGLPYGVRKVVELGRALCTQPELLFLDEPASGLNPEETRDLAFWIDDIRTDLGITVVMVEHDMSLVSAVADRVICMAQGAVLSQGTPAQVQADPVVIAAYLGA</sequence>
<keyword evidence="3" id="KW-0547">Nucleotide-binding</keyword>
<dbReference type="InterPro" id="IPR003593">
    <property type="entry name" value="AAA+_ATPase"/>
</dbReference>
<keyword evidence="2" id="KW-0472">Membrane</keyword>
<accession>A0ABW2QLX7</accession>
<dbReference type="SMART" id="SM00382">
    <property type="entry name" value="AAA"/>
    <property type="match status" value="1"/>
</dbReference>
<comment type="caution">
    <text evidence="6">The sequence shown here is derived from an EMBL/GenBank/DDBJ whole genome shotgun (WGS) entry which is preliminary data.</text>
</comment>
<feature type="domain" description="ABC transporter" evidence="5">
    <location>
        <begin position="12"/>
        <end position="260"/>
    </location>
</feature>
<dbReference type="Pfam" id="PF00005">
    <property type="entry name" value="ABC_tran"/>
    <property type="match status" value="1"/>
</dbReference>
<gene>
    <name evidence="6" type="ORF">ACFQPB_14230</name>
</gene>
<dbReference type="Pfam" id="PF12399">
    <property type="entry name" value="BCA_ABC_TP_C"/>
    <property type="match status" value="1"/>
</dbReference>
<organism evidence="6 7">
    <name type="scientific">Hydrogenophaga atypica</name>
    <dbReference type="NCBI Taxonomy" id="249409"/>
    <lineage>
        <taxon>Bacteria</taxon>
        <taxon>Pseudomonadati</taxon>
        <taxon>Pseudomonadota</taxon>
        <taxon>Betaproteobacteria</taxon>
        <taxon>Burkholderiales</taxon>
        <taxon>Comamonadaceae</taxon>
        <taxon>Hydrogenophaga</taxon>
    </lineage>
</organism>
<keyword evidence="7" id="KW-1185">Reference proteome</keyword>
<reference evidence="7" key="1">
    <citation type="journal article" date="2019" name="Int. J. Syst. Evol. Microbiol.">
        <title>The Global Catalogue of Microorganisms (GCM) 10K type strain sequencing project: providing services to taxonomists for standard genome sequencing and annotation.</title>
        <authorList>
            <consortium name="The Broad Institute Genomics Platform"/>
            <consortium name="The Broad Institute Genome Sequencing Center for Infectious Disease"/>
            <person name="Wu L."/>
            <person name="Ma J."/>
        </authorList>
    </citation>
    <scope>NUCLEOTIDE SEQUENCE [LARGE SCALE GENOMIC DNA]</scope>
    <source>
        <strain evidence="7">CGMCC 1.12371</strain>
    </source>
</reference>
<protein>
    <submittedName>
        <fullName evidence="6">ABC transporter ATP-binding protein</fullName>
    </submittedName>
</protein>
<keyword evidence="2" id="KW-1003">Cell membrane</keyword>
<dbReference type="InterPro" id="IPR051120">
    <property type="entry name" value="ABC_AA/LPS_Transport"/>
</dbReference>
<evidence type="ECO:0000313" key="6">
    <source>
        <dbReference type="EMBL" id="MFC7410022.1"/>
    </source>
</evidence>
<dbReference type="Gene3D" id="3.40.50.300">
    <property type="entry name" value="P-loop containing nucleotide triphosphate hydrolases"/>
    <property type="match status" value="1"/>
</dbReference>
<evidence type="ECO:0000259" key="5">
    <source>
        <dbReference type="PROSITE" id="PS50893"/>
    </source>
</evidence>
<dbReference type="SUPFAM" id="SSF52540">
    <property type="entry name" value="P-loop containing nucleoside triphosphate hydrolases"/>
    <property type="match status" value="1"/>
</dbReference>
<dbReference type="InterPro" id="IPR003439">
    <property type="entry name" value="ABC_transporter-like_ATP-bd"/>
</dbReference>
<dbReference type="RefSeq" id="WP_382224500.1">
    <property type="nucleotide sequence ID" value="NZ_JBHTCA010000011.1"/>
</dbReference>
<dbReference type="PANTHER" id="PTHR45772">
    <property type="entry name" value="CONSERVED COMPONENT OF ABC TRANSPORTER FOR NATURAL AMINO ACIDS-RELATED"/>
    <property type="match status" value="1"/>
</dbReference>
<proteinExistence type="predicted"/>
<dbReference type="CDD" id="cd03219">
    <property type="entry name" value="ABC_Mj1267_LivG_branched"/>
    <property type="match status" value="1"/>
</dbReference>
<dbReference type="InterPro" id="IPR032823">
    <property type="entry name" value="BCA_ABC_TP_C"/>
</dbReference>
<evidence type="ECO:0000256" key="2">
    <source>
        <dbReference type="ARBA" id="ARBA00022475"/>
    </source>
</evidence>
<dbReference type="Proteomes" id="UP001596501">
    <property type="component" value="Unassembled WGS sequence"/>
</dbReference>
<name>A0ABW2QLX7_9BURK</name>
<dbReference type="PROSITE" id="PS50893">
    <property type="entry name" value="ABC_TRANSPORTER_2"/>
    <property type="match status" value="1"/>
</dbReference>
<dbReference type="GO" id="GO:0005524">
    <property type="term" value="F:ATP binding"/>
    <property type="evidence" value="ECO:0007669"/>
    <property type="project" value="UniProtKB-KW"/>
</dbReference>
<evidence type="ECO:0000256" key="1">
    <source>
        <dbReference type="ARBA" id="ARBA00022448"/>
    </source>
</evidence>
<keyword evidence="1" id="KW-0813">Transport</keyword>